<evidence type="ECO:0000256" key="2">
    <source>
        <dbReference type="ARBA" id="ARBA00011738"/>
    </source>
</evidence>
<feature type="binding site" evidence="12">
    <location>
        <position position="230"/>
    </location>
    <ligand>
        <name>NADP(+)</name>
        <dbReference type="ChEBI" id="CHEBI:58349"/>
    </ligand>
</feature>
<accession>I7JP94</accession>
<dbReference type="PROSITE" id="PS00766">
    <property type="entry name" value="THF_DHG_CYH_1"/>
    <property type="match status" value="1"/>
</dbReference>
<dbReference type="FunFam" id="3.40.50.720:FF:000094">
    <property type="entry name" value="Bifunctional protein FolD"/>
    <property type="match status" value="1"/>
</dbReference>
<dbReference type="HAMAP" id="MF_01576">
    <property type="entry name" value="THF_DHG_CYH"/>
    <property type="match status" value="1"/>
</dbReference>
<evidence type="ECO:0000256" key="1">
    <source>
        <dbReference type="ARBA" id="ARBA00004777"/>
    </source>
</evidence>
<evidence type="ECO:0000259" key="13">
    <source>
        <dbReference type="Pfam" id="PF00763"/>
    </source>
</evidence>
<evidence type="ECO:0000256" key="11">
    <source>
        <dbReference type="ARBA" id="ARBA00023268"/>
    </source>
</evidence>
<dbReference type="PRINTS" id="PR00085">
    <property type="entry name" value="THFDHDRGNASE"/>
</dbReference>
<dbReference type="Gene3D" id="3.40.50.10860">
    <property type="entry name" value="Leucine Dehydrogenase, chain A, domain 1"/>
    <property type="match status" value="1"/>
</dbReference>
<proteinExistence type="inferred from homology"/>
<feature type="domain" description="Tetrahydrofolate dehydrogenase/cyclohydrolase catalytic" evidence="13">
    <location>
        <begin position="5"/>
        <end position="119"/>
    </location>
</feature>
<comment type="caution">
    <text evidence="12">Lacks conserved residue(s) required for the propagation of feature annotation.</text>
</comment>
<keyword evidence="11 12" id="KW-0511">Multifunctional enzyme</keyword>
<keyword evidence="9 12" id="KW-0368">Histidine biosynthesis</keyword>
<dbReference type="InterPro" id="IPR020631">
    <property type="entry name" value="THF_DH/CycHdrlase_NAD-bd_dom"/>
</dbReference>
<keyword evidence="3 12" id="KW-0554">One-carbon metabolism</keyword>
<feature type="binding site" evidence="12">
    <location>
        <begin position="164"/>
        <end position="166"/>
    </location>
    <ligand>
        <name>NADP(+)</name>
        <dbReference type="ChEBI" id="CHEBI:58349"/>
    </ligand>
</feature>
<dbReference type="InterPro" id="IPR020630">
    <property type="entry name" value="THF_DH/CycHdrlase_cat_dom"/>
</dbReference>
<dbReference type="NCBIfam" id="NF010786">
    <property type="entry name" value="PRK14189.1"/>
    <property type="match status" value="1"/>
</dbReference>
<sequence length="291" mass="31158">MTEIIDGKALAAQIKEELLPRIENLKLKGIIPSLTVVLVGDDPASAVYVKNKHQTFIKLGLVSEVINMPEDTSQEQLIEQIQKLNNDETVHGILIQLPLPPHLNSQIAISSIDPSKDVDGFHIENAGALMTGNPRFIPCTPYGVMRMLESKNIPIRSSEAVVVGASNIVGKPMALLLQMAGATVTICNSKTRDLAAQTKRADILVAAAGKPLLIKGDMVKDGAVVIDVGIHRKDDGKLCGDVDFESVRDKASYITPVPGGVGPMTIVMLLVNTVEAAERKAGLEPIRKGVI</sequence>
<evidence type="ECO:0000256" key="6">
    <source>
        <dbReference type="ARBA" id="ARBA00022801"/>
    </source>
</evidence>
<dbReference type="EMBL" id="HE681423">
    <property type="protein sequence ID" value="CCG17923.1"/>
    <property type="molecule type" value="Genomic_DNA"/>
</dbReference>
<dbReference type="InterPro" id="IPR036291">
    <property type="entry name" value="NAD(P)-bd_dom_sf"/>
</dbReference>
<dbReference type="SUPFAM" id="SSF51735">
    <property type="entry name" value="NAD(P)-binding Rossmann-fold domains"/>
    <property type="match status" value="1"/>
</dbReference>
<dbReference type="SUPFAM" id="SSF53223">
    <property type="entry name" value="Aminoacid dehydrogenase-like, N-terminal domain"/>
    <property type="match status" value="1"/>
</dbReference>
<dbReference type="GO" id="GO:0009086">
    <property type="term" value="P:methionine biosynthetic process"/>
    <property type="evidence" value="ECO:0007669"/>
    <property type="project" value="UniProtKB-KW"/>
</dbReference>
<dbReference type="HOGENOM" id="CLU_034045_2_1_4"/>
<evidence type="ECO:0000259" key="14">
    <source>
        <dbReference type="Pfam" id="PF02882"/>
    </source>
</evidence>
<dbReference type="PANTHER" id="PTHR48099:SF5">
    <property type="entry name" value="C-1-TETRAHYDROFOLATE SYNTHASE, CYTOPLASMIC"/>
    <property type="match status" value="1"/>
</dbReference>
<name>I7JP94_9BURK</name>
<comment type="similarity">
    <text evidence="12">Belongs to the tetrahydrofolate dehydrogenase/cyclohydrolase family.</text>
</comment>
<organism evidence="15">
    <name type="scientific">Taylorella equigenitalis 14/56</name>
    <dbReference type="NCBI Taxonomy" id="1091497"/>
    <lineage>
        <taxon>Bacteria</taxon>
        <taxon>Pseudomonadati</taxon>
        <taxon>Pseudomonadota</taxon>
        <taxon>Betaproteobacteria</taxon>
        <taxon>Burkholderiales</taxon>
        <taxon>Alcaligenaceae</taxon>
        <taxon>Taylorella</taxon>
    </lineage>
</organism>
<evidence type="ECO:0000256" key="7">
    <source>
        <dbReference type="ARBA" id="ARBA00022857"/>
    </source>
</evidence>
<dbReference type="PANTHER" id="PTHR48099">
    <property type="entry name" value="C-1-TETRAHYDROFOLATE SYNTHASE, CYTOPLASMIC-RELATED"/>
    <property type="match status" value="1"/>
</dbReference>
<dbReference type="Gene3D" id="3.40.50.720">
    <property type="entry name" value="NAD(P)-binding Rossmann-like Domain"/>
    <property type="match status" value="1"/>
</dbReference>
<keyword evidence="6 12" id="KW-0378">Hydrolase</keyword>
<protein>
    <recommendedName>
        <fullName evidence="12">Bifunctional protein FolD</fullName>
    </recommendedName>
    <domain>
        <recommendedName>
            <fullName evidence="12">Methylenetetrahydrofolate dehydrogenase</fullName>
            <ecNumber evidence="12">1.5.1.5</ecNumber>
        </recommendedName>
    </domain>
    <domain>
        <recommendedName>
            <fullName evidence="12">Methenyltetrahydrofolate cyclohydrolase</fullName>
            <ecNumber evidence="12">3.5.4.9</ecNumber>
        </recommendedName>
    </domain>
</protein>
<dbReference type="RefSeq" id="WP_015555388.1">
    <property type="nucleotide sequence ID" value="NC_021036.1"/>
</dbReference>
<dbReference type="GO" id="GO:0004477">
    <property type="term" value="F:methenyltetrahydrofolate cyclohydrolase activity"/>
    <property type="evidence" value="ECO:0007669"/>
    <property type="project" value="UniProtKB-UniRule"/>
</dbReference>
<dbReference type="GO" id="GO:0005829">
    <property type="term" value="C:cytosol"/>
    <property type="evidence" value="ECO:0007669"/>
    <property type="project" value="TreeGrafter"/>
</dbReference>
<dbReference type="EC" id="3.5.4.9" evidence="12"/>
<feature type="domain" description="Tetrahydrofolate dehydrogenase/cyclohydrolase NAD(P)-binding" evidence="14">
    <location>
        <begin position="138"/>
        <end position="280"/>
    </location>
</feature>
<comment type="subunit">
    <text evidence="2 12">Homodimer.</text>
</comment>
<dbReference type="UniPathway" id="UPA00193"/>
<keyword evidence="8 12" id="KW-0560">Oxidoreductase</keyword>
<evidence type="ECO:0000256" key="4">
    <source>
        <dbReference type="ARBA" id="ARBA00022605"/>
    </source>
</evidence>
<dbReference type="InterPro" id="IPR000672">
    <property type="entry name" value="THF_DH/CycHdrlase"/>
</dbReference>
<comment type="catalytic activity">
    <reaction evidence="12">
        <text>(6R)-5,10-methenyltetrahydrofolate + H2O = (6R)-10-formyltetrahydrofolate + H(+)</text>
        <dbReference type="Rhea" id="RHEA:23700"/>
        <dbReference type="ChEBI" id="CHEBI:15377"/>
        <dbReference type="ChEBI" id="CHEBI:15378"/>
        <dbReference type="ChEBI" id="CHEBI:57455"/>
        <dbReference type="ChEBI" id="CHEBI:195366"/>
        <dbReference type="EC" id="3.5.4.9"/>
    </reaction>
</comment>
<dbReference type="NCBIfam" id="NF010783">
    <property type="entry name" value="PRK14186.1"/>
    <property type="match status" value="1"/>
</dbReference>
<dbReference type="PROSITE" id="PS00767">
    <property type="entry name" value="THF_DHG_CYH_2"/>
    <property type="match status" value="1"/>
</dbReference>
<evidence type="ECO:0000313" key="15">
    <source>
        <dbReference type="EMBL" id="CCG17923.1"/>
    </source>
</evidence>
<dbReference type="NCBIfam" id="NF008058">
    <property type="entry name" value="PRK10792.1"/>
    <property type="match status" value="1"/>
</dbReference>
<dbReference type="FunFam" id="3.40.50.10860:FF:000005">
    <property type="entry name" value="C-1-tetrahydrofolate synthase, cytoplasmic, putative"/>
    <property type="match status" value="1"/>
</dbReference>
<keyword evidence="7 12" id="KW-0521">NADP</keyword>
<gene>
    <name evidence="12 15" type="primary">folD</name>
    <name evidence="15" type="ORF">KUK_0616</name>
</gene>
<dbReference type="KEGG" id="teg:KUK_0616"/>
<keyword evidence="4 12" id="KW-0028">Amino-acid biosynthesis</keyword>
<dbReference type="EC" id="1.5.1.5" evidence="12"/>
<dbReference type="GO" id="GO:0004488">
    <property type="term" value="F:methylenetetrahydrofolate dehydrogenase (NADP+) activity"/>
    <property type="evidence" value="ECO:0007669"/>
    <property type="project" value="UniProtKB-UniRule"/>
</dbReference>
<keyword evidence="10 12" id="KW-0486">Methionine biosynthesis</keyword>
<evidence type="ECO:0000256" key="9">
    <source>
        <dbReference type="ARBA" id="ARBA00023102"/>
    </source>
</evidence>
<dbReference type="GO" id="GO:0000105">
    <property type="term" value="P:L-histidine biosynthetic process"/>
    <property type="evidence" value="ECO:0007669"/>
    <property type="project" value="UniProtKB-KW"/>
</dbReference>
<evidence type="ECO:0000256" key="3">
    <source>
        <dbReference type="ARBA" id="ARBA00022563"/>
    </source>
</evidence>
<evidence type="ECO:0000256" key="8">
    <source>
        <dbReference type="ARBA" id="ARBA00023002"/>
    </source>
</evidence>
<dbReference type="OrthoDB" id="9803580at2"/>
<comment type="function">
    <text evidence="12">Catalyzes the oxidation of 5,10-methylenetetrahydrofolate to 5,10-methenyltetrahydrofolate and then the hydrolysis of 5,10-methenyltetrahydrofolate to 10-formyltetrahydrofolate.</text>
</comment>
<dbReference type="Pfam" id="PF00763">
    <property type="entry name" value="THF_DHG_CYH"/>
    <property type="match status" value="1"/>
</dbReference>
<reference evidence="15" key="1">
    <citation type="journal article" date="2012" name="Vet. Microbiol.">
        <title>Comparative genomic analyses of the Taylorellae.</title>
        <authorList>
            <person name="Hauser H."/>
            <person name="Richter D.C."/>
            <person name="van Tonder A."/>
            <person name="Clark L."/>
            <person name="Preston A."/>
        </authorList>
    </citation>
    <scope>NUCLEOTIDE SEQUENCE</scope>
    <source>
        <strain evidence="15">14/56</strain>
    </source>
</reference>
<dbReference type="Pfam" id="PF02882">
    <property type="entry name" value="THF_DHG_CYH_C"/>
    <property type="match status" value="1"/>
</dbReference>
<dbReference type="GO" id="GO:0006164">
    <property type="term" value="P:purine nucleotide biosynthetic process"/>
    <property type="evidence" value="ECO:0007669"/>
    <property type="project" value="UniProtKB-KW"/>
</dbReference>
<evidence type="ECO:0000256" key="5">
    <source>
        <dbReference type="ARBA" id="ARBA00022755"/>
    </source>
</evidence>
<evidence type="ECO:0000256" key="10">
    <source>
        <dbReference type="ARBA" id="ARBA00023167"/>
    </source>
</evidence>
<comment type="catalytic activity">
    <reaction evidence="12">
        <text>(6R)-5,10-methylene-5,6,7,8-tetrahydrofolate + NADP(+) = (6R)-5,10-methenyltetrahydrofolate + NADPH</text>
        <dbReference type="Rhea" id="RHEA:22812"/>
        <dbReference type="ChEBI" id="CHEBI:15636"/>
        <dbReference type="ChEBI" id="CHEBI:57455"/>
        <dbReference type="ChEBI" id="CHEBI:57783"/>
        <dbReference type="ChEBI" id="CHEBI:58349"/>
        <dbReference type="EC" id="1.5.1.5"/>
    </reaction>
</comment>
<keyword evidence="5 12" id="KW-0658">Purine biosynthesis</keyword>
<dbReference type="InterPro" id="IPR020867">
    <property type="entry name" value="THF_DH/CycHdrlase_CS"/>
</dbReference>
<evidence type="ECO:0000256" key="12">
    <source>
        <dbReference type="HAMAP-Rule" id="MF_01576"/>
    </source>
</evidence>
<dbReference type="AlphaFoldDB" id="I7JP94"/>
<comment type="pathway">
    <text evidence="1 12">One-carbon metabolism; tetrahydrofolate interconversion.</text>
</comment>
<dbReference type="GO" id="GO:0035999">
    <property type="term" value="P:tetrahydrofolate interconversion"/>
    <property type="evidence" value="ECO:0007669"/>
    <property type="project" value="UniProtKB-UniRule"/>
</dbReference>
<dbReference type="InterPro" id="IPR046346">
    <property type="entry name" value="Aminoacid_DH-like_N_sf"/>
</dbReference>
<dbReference type="CDD" id="cd01080">
    <property type="entry name" value="NAD_bind_m-THF_DH_Cyclohyd"/>
    <property type="match status" value="1"/>
</dbReference>